<dbReference type="Pfam" id="PF05544">
    <property type="entry name" value="Pro_racemase"/>
    <property type="match status" value="1"/>
</dbReference>
<evidence type="ECO:0000313" key="3">
    <source>
        <dbReference type="EMBL" id="QNO48620.1"/>
    </source>
</evidence>
<evidence type="ECO:0000256" key="2">
    <source>
        <dbReference type="SAM" id="Phobius"/>
    </source>
</evidence>
<accession>A0A7G9YKT6</accession>
<dbReference type="InterPro" id="IPR008794">
    <property type="entry name" value="Pro_racemase_fam"/>
</dbReference>
<dbReference type="PANTHER" id="PTHR33442:SF1">
    <property type="entry name" value="TRANS-3-HYDROXY-L-PROLINE DEHYDRATASE"/>
    <property type="match status" value="1"/>
</dbReference>
<dbReference type="AlphaFoldDB" id="A0A7G9YKT6"/>
<dbReference type="EMBL" id="MT631356">
    <property type="protein sequence ID" value="QNO48620.1"/>
    <property type="molecule type" value="Genomic_DNA"/>
</dbReference>
<dbReference type="FunFam" id="3.10.310.10:FF:000003">
    <property type="entry name" value="Proline racemase"/>
    <property type="match status" value="1"/>
</dbReference>
<sequence>MRTERVLFVVDTHTGGEPTRIVLGGFPPVNCDNMIERLEYIKEKMDWIRTCTFFEPRGSMDSFGAIVLPPIDKRAEFSLIFMNTLGYIYMCGHATIGVAGALSKLRYIRMEEPETEMSFETVAGIVNVGLHVKDSAIEKISVKASRKDTCVVQDHQCNQRIQTCVMVRLCESLVQSPT</sequence>
<protein>
    <recommendedName>
        <fullName evidence="4">Proline racemase</fullName>
    </recommendedName>
</protein>
<feature type="transmembrane region" description="Helical" evidence="2">
    <location>
        <begin position="77"/>
        <end position="102"/>
    </location>
</feature>
<proteinExistence type="inferred from homology"/>
<comment type="similarity">
    <text evidence="1">Belongs to the proline racemase family.</text>
</comment>
<keyword evidence="2" id="KW-0812">Transmembrane</keyword>
<dbReference type="PANTHER" id="PTHR33442">
    <property type="entry name" value="TRANS-3-HYDROXY-L-PROLINE DEHYDRATASE"/>
    <property type="match status" value="1"/>
</dbReference>
<evidence type="ECO:0000256" key="1">
    <source>
        <dbReference type="ARBA" id="ARBA00007529"/>
    </source>
</evidence>
<keyword evidence="2" id="KW-0472">Membrane</keyword>
<keyword evidence="2" id="KW-1133">Transmembrane helix</keyword>
<reference evidence="3" key="1">
    <citation type="submission" date="2020-06" db="EMBL/GenBank/DDBJ databases">
        <title>Unique genomic features of the anaerobic methanotrophic archaea.</title>
        <authorList>
            <person name="Chadwick G.L."/>
            <person name="Skennerton C.T."/>
            <person name="Laso-Perez R."/>
            <person name="Leu A.O."/>
            <person name="Speth D.R."/>
            <person name="Yu H."/>
            <person name="Morgan-Lang C."/>
            <person name="Hatzenpichler R."/>
            <person name="Goudeau D."/>
            <person name="Malmstrom R."/>
            <person name="Brazelton W.J."/>
            <person name="Woyke T."/>
            <person name="Hallam S.J."/>
            <person name="Tyson G.W."/>
            <person name="Wegener G."/>
            <person name="Boetius A."/>
            <person name="Orphan V."/>
        </authorList>
    </citation>
    <scope>NUCLEOTIDE SEQUENCE</scope>
</reference>
<dbReference type="SUPFAM" id="SSF54506">
    <property type="entry name" value="Diaminopimelate epimerase-like"/>
    <property type="match status" value="1"/>
</dbReference>
<name>A0A7G9YKT6_9EURY</name>
<dbReference type="Gene3D" id="3.10.310.10">
    <property type="entry name" value="Diaminopimelate Epimerase, Chain A, domain 1"/>
    <property type="match status" value="1"/>
</dbReference>
<gene>
    <name evidence="3" type="ORF">LKGCFIDI_00022</name>
</gene>
<evidence type="ECO:0008006" key="4">
    <source>
        <dbReference type="Google" id="ProtNLM"/>
    </source>
</evidence>
<organism evidence="3">
    <name type="scientific">Candidatus Methanogaster sp. ANME-2c ERB4</name>
    <dbReference type="NCBI Taxonomy" id="2759911"/>
    <lineage>
        <taxon>Archaea</taxon>
        <taxon>Methanobacteriati</taxon>
        <taxon>Methanobacteriota</taxon>
        <taxon>Stenosarchaea group</taxon>
        <taxon>Methanomicrobia</taxon>
        <taxon>Methanosarcinales</taxon>
        <taxon>ANME-2 cluster</taxon>
        <taxon>Candidatus Methanogasteraceae</taxon>
        <taxon>Candidatus Methanogaster</taxon>
    </lineage>
</organism>